<keyword evidence="1" id="KW-0812">Transmembrane</keyword>
<dbReference type="EMBL" id="CP021965">
    <property type="protein sequence ID" value="AWV33714.1"/>
    <property type="molecule type" value="Genomic_DNA"/>
</dbReference>
<name>A0AAD0KI80_9BACL</name>
<dbReference type="AlphaFoldDB" id="A0AAD0KI80"/>
<accession>A0AAD0KI80</accession>
<gene>
    <name evidence="2" type="ORF">CD191_14440</name>
</gene>
<keyword evidence="1" id="KW-1133">Transmembrane helix</keyword>
<organism evidence="2 3">
    <name type="scientific">Paenibacillus odorifer</name>
    <dbReference type="NCBI Taxonomy" id="189426"/>
    <lineage>
        <taxon>Bacteria</taxon>
        <taxon>Bacillati</taxon>
        <taxon>Bacillota</taxon>
        <taxon>Bacilli</taxon>
        <taxon>Bacillales</taxon>
        <taxon>Paenibacillaceae</taxon>
        <taxon>Paenibacillus</taxon>
    </lineage>
</organism>
<evidence type="ECO:0000313" key="3">
    <source>
        <dbReference type="Proteomes" id="UP000249163"/>
    </source>
</evidence>
<reference evidence="2 3" key="1">
    <citation type="submission" date="2017-06" db="EMBL/GenBank/DDBJ databases">
        <title>Complete genome sequence of Paenibacillus odorifer CBA7130.</title>
        <authorList>
            <person name="Nam Y.-D."/>
            <person name="Kang J."/>
            <person name="Chung W.-H."/>
        </authorList>
    </citation>
    <scope>NUCLEOTIDE SEQUENCE [LARGE SCALE GENOMIC DNA]</scope>
    <source>
        <strain evidence="2 3">CBA7130</strain>
    </source>
</reference>
<dbReference type="Proteomes" id="UP000249163">
    <property type="component" value="Chromosome"/>
</dbReference>
<dbReference type="RefSeq" id="WP_111504017.1">
    <property type="nucleotide sequence ID" value="NZ_CP021965.1"/>
</dbReference>
<feature type="transmembrane region" description="Helical" evidence="1">
    <location>
        <begin position="12"/>
        <end position="35"/>
    </location>
</feature>
<evidence type="ECO:0000313" key="2">
    <source>
        <dbReference type="EMBL" id="AWV33714.1"/>
    </source>
</evidence>
<protein>
    <submittedName>
        <fullName evidence="2">Uncharacterized protein</fullName>
    </submittedName>
</protein>
<evidence type="ECO:0000256" key="1">
    <source>
        <dbReference type="SAM" id="Phobius"/>
    </source>
</evidence>
<sequence length="152" mass="17244">MNIKRRLTLRFVLQLAITGMVVLAIAAVTFTWMLLRFLDISITRDFANVGLEQLVESSKIDEKGIQFSPSLLEQVKKNKGWLQNIDENGKVESAYNTPKDVPIQYGPGEVVAYWTGTQPFPYTLAVWIQEKNGRQFTLLYGAPNILDPLLKK</sequence>
<proteinExistence type="predicted"/>
<keyword evidence="1" id="KW-0472">Membrane</keyword>